<reference evidence="2" key="1">
    <citation type="submission" date="2016-10" db="EMBL/GenBank/DDBJ databases">
        <authorList>
            <person name="Varghese N."/>
            <person name="Submissions S."/>
        </authorList>
    </citation>
    <scope>NUCLEOTIDE SEQUENCE [LARGE SCALE GENOMIC DNA]</scope>
    <source>
        <strain evidence="2">DSM 11005</strain>
    </source>
</reference>
<accession>A0A1G6KPR0</accession>
<organism evidence="1 2">
    <name type="scientific">Succiniclasticum ruminis</name>
    <dbReference type="NCBI Taxonomy" id="40841"/>
    <lineage>
        <taxon>Bacteria</taxon>
        <taxon>Bacillati</taxon>
        <taxon>Bacillota</taxon>
        <taxon>Negativicutes</taxon>
        <taxon>Acidaminococcales</taxon>
        <taxon>Acidaminococcaceae</taxon>
        <taxon>Succiniclasticum</taxon>
    </lineage>
</organism>
<name>A0A1G6KPR0_9FIRM</name>
<sequence>MAEQNLIENLEKIVAILDVLLYRIRKLRRACEKDATLEADAIELIFKSVDGIISMIELERNHFEDGTQTVPADYPEDRAVGYAEYILQMGRQTLSKAPGIPECNRERVLEVFASVEKLIADLKKERGLEDVLITQKDEMVEGPVRFSVKDLEIPDEPPTYEECVGKIAQIEWLINHYEGEGYAVQYLEGLLPKWKKQRDASKP</sequence>
<dbReference type="AlphaFoldDB" id="A0A1G6KPR0"/>
<protein>
    <submittedName>
        <fullName evidence="1">Uncharacterized protein</fullName>
    </submittedName>
</protein>
<evidence type="ECO:0000313" key="2">
    <source>
        <dbReference type="Proteomes" id="UP000198943"/>
    </source>
</evidence>
<evidence type="ECO:0000313" key="1">
    <source>
        <dbReference type="EMBL" id="SDC33102.1"/>
    </source>
</evidence>
<dbReference type="EMBL" id="FMYW01000005">
    <property type="protein sequence ID" value="SDC33102.1"/>
    <property type="molecule type" value="Genomic_DNA"/>
</dbReference>
<gene>
    <name evidence="1" type="ORF">SAMN04487864_10536</name>
</gene>
<dbReference type="Proteomes" id="UP000198943">
    <property type="component" value="Unassembled WGS sequence"/>
</dbReference>
<keyword evidence="2" id="KW-1185">Reference proteome</keyword>
<dbReference type="RefSeq" id="WP_093729977.1">
    <property type="nucleotide sequence ID" value="NZ_FMYW01000005.1"/>
</dbReference>
<proteinExistence type="predicted"/>